<evidence type="ECO:0000256" key="1">
    <source>
        <dbReference type="SAM" id="MobiDB-lite"/>
    </source>
</evidence>
<proteinExistence type="predicted"/>
<evidence type="ECO:0000313" key="3">
    <source>
        <dbReference type="Proteomes" id="UP000283383"/>
    </source>
</evidence>
<feature type="region of interest" description="Disordered" evidence="1">
    <location>
        <begin position="1"/>
        <end position="38"/>
    </location>
</feature>
<organism evidence="2 3">
    <name type="scientific">Golovinomyces cichoracearum</name>
    <dbReference type="NCBI Taxonomy" id="62708"/>
    <lineage>
        <taxon>Eukaryota</taxon>
        <taxon>Fungi</taxon>
        <taxon>Dikarya</taxon>
        <taxon>Ascomycota</taxon>
        <taxon>Pezizomycotina</taxon>
        <taxon>Leotiomycetes</taxon>
        <taxon>Erysiphales</taxon>
        <taxon>Erysiphaceae</taxon>
        <taxon>Golovinomyces</taxon>
    </lineage>
</organism>
<dbReference type="Proteomes" id="UP000283383">
    <property type="component" value="Unassembled WGS sequence"/>
</dbReference>
<reference evidence="2 3" key="1">
    <citation type="journal article" date="2018" name="BMC Genomics">
        <title>Comparative genome analyses reveal sequence features reflecting distinct modes of host-adaptation between dicot and monocot powdery mildew.</title>
        <authorList>
            <person name="Wu Y."/>
            <person name="Ma X."/>
            <person name="Pan Z."/>
            <person name="Kale S.D."/>
            <person name="Song Y."/>
            <person name="King H."/>
            <person name="Zhang Q."/>
            <person name="Presley C."/>
            <person name="Deng X."/>
            <person name="Wei C.I."/>
            <person name="Xiao S."/>
        </authorList>
    </citation>
    <scope>NUCLEOTIDE SEQUENCE [LARGE SCALE GENOMIC DNA]</scope>
    <source>
        <strain evidence="2">UMSG3</strain>
    </source>
</reference>
<feature type="compositionally biased region" description="Acidic residues" evidence="1">
    <location>
        <begin position="12"/>
        <end position="23"/>
    </location>
</feature>
<protein>
    <submittedName>
        <fullName evidence="2">Uncharacterized protein</fullName>
    </submittedName>
</protein>
<sequence>MKSLAGENGGATEEEEERDEEEKENTQQTEVIDLENVVDKEDEDVALITEVRTKRARRESSSTQSKLPAKRTKVSGISVMADMGRGMNHLTDALTELFKNPPPVPDFSRASTPTSTPLSTLSAVDEARDKILREPHLTPMGQLIMMELLEN</sequence>
<name>A0A420J1M3_9PEZI</name>
<dbReference type="EMBL" id="MCBQ01004295">
    <property type="protein sequence ID" value="RKF80717.1"/>
    <property type="molecule type" value="Genomic_DNA"/>
</dbReference>
<accession>A0A420J1M3</accession>
<dbReference type="AlphaFoldDB" id="A0A420J1M3"/>
<feature type="region of interest" description="Disordered" evidence="1">
    <location>
        <begin position="53"/>
        <end position="76"/>
    </location>
</feature>
<evidence type="ECO:0000313" key="2">
    <source>
        <dbReference type="EMBL" id="RKF80717.1"/>
    </source>
</evidence>
<gene>
    <name evidence="2" type="ORF">GcM3_042047</name>
</gene>
<keyword evidence="3" id="KW-1185">Reference proteome</keyword>
<comment type="caution">
    <text evidence="2">The sequence shown here is derived from an EMBL/GenBank/DDBJ whole genome shotgun (WGS) entry which is preliminary data.</text>
</comment>